<evidence type="ECO:0000313" key="6">
    <source>
        <dbReference type="Proteomes" id="UP000273982"/>
    </source>
</evidence>
<name>A0A3G8M382_9HYPH</name>
<comment type="similarity">
    <text evidence="1">Belongs to the bacterial AtpI family.</text>
</comment>
<sequence>MSDENDDDAEDAERAALNARLQKLNAALRKVDEEQAAAEAAPRTERKGFTRAMRVGLNAFSEFVGAVLVSAVIGWQADQWLGTTPWLLIVMLGLGVAAGFWNVYRVAKPKAPGEE</sequence>
<evidence type="ECO:0000313" key="5">
    <source>
        <dbReference type="EMBL" id="QGM93268.1"/>
    </source>
</evidence>
<proteinExistence type="inferred from homology"/>
<keyword evidence="1" id="KW-0375">Hydrogen ion transport</keyword>
<gene>
    <name evidence="4" type="ORF">EHO51_02880</name>
    <name evidence="5" type="ORF">F7D13_04110</name>
</gene>
<feature type="transmembrane region" description="Helical" evidence="3">
    <location>
        <begin position="55"/>
        <end position="77"/>
    </location>
</feature>
<keyword evidence="7" id="KW-1185">Reference proteome</keyword>
<protein>
    <recommendedName>
        <fullName evidence="1">ATP synthase protein I</fullName>
    </recommendedName>
</protein>
<keyword evidence="1" id="KW-0406">Ion transport</keyword>
<dbReference type="PIRSF" id="PIRSF032126">
    <property type="entry name" value="F0F1_ATP_synthase_subunit_I"/>
    <property type="match status" value="1"/>
</dbReference>
<feature type="transmembrane region" description="Helical" evidence="3">
    <location>
        <begin position="83"/>
        <end position="104"/>
    </location>
</feature>
<evidence type="ECO:0000256" key="3">
    <source>
        <dbReference type="SAM" id="Phobius"/>
    </source>
</evidence>
<dbReference type="EMBL" id="CP044328">
    <property type="protein sequence ID" value="QGM93268.1"/>
    <property type="molecule type" value="Genomic_DNA"/>
</dbReference>
<reference evidence="7" key="2">
    <citation type="submission" date="2019-09" db="EMBL/GenBank/DDBJ databases">
        <title>Isolation and complete genome sequencing of Methylocystis species.</title>
        <authorList>
            <person name="Rumah B.L."/>
            <person name="Stead C.E."/>
            <person name="Stevens B.C."/>
            <person name="Minton N.P."/>
            <person name="Grosse-Honebrink A."/>
            <person name="Zhang Y."/>
        </authorList>
    </citation>
    <scope>NUCLEOTIDE SEQUENCE [LARGE SCALE GENOMIC DNA]</scope>
    <source>
        <strain evidence="7">BRCS1</strain>
    </source>
</reference>
<dbReference type="AlphaFoldDB" id="A0A3G8M382"/>
<evidence type="ECO:0000313" key="7">
    <source>
        <dbReference type="Proteomes" id="UP000424673"/>
    </source>
</evidence>
<reference evidence="4 6" key="1">
    <citation type="submission" date="2018-11" db="EMBL/GenBank/DDBJ databases">
        <title>Genome squencing of methanotrophic bacteria isolated from alkaline groundwater in Korea.</title>
        <authorList>
            <person name="Nguyen L.N."/>
        </authorList>
    </citation>
    <scope>NUCLEOTIDE SEQUENCE [LARGE SCALE GENOMIC DNA]</scope>
    <source>
        <strain evidence="4 6">GW6</strain>
    </source>
</reference>
<dbReference type="RefSeq" id="WP_026222820.1">
    <property type="nucleotide sequence ID" value="NZ_CP044328.1"/>
</dbReference>
<reference evidence="5 7" key="3">
    <citation type="journal article" date="2021" name="AMB Express">
        <title>Isolation and characterisation of Methylocystis spp. for poly-3-hydroxybutyrate production using waste methane feedstocks.</title>
        <authorList>
            <person name="Rumah B.L."/>
            <person name="Stead C.E."/>
            <person name="Claxton Stevens B.H."/>
            <person name="Minton N.P."/>
            <person name="Grosse-Honebrink A."/>
            <person name="Zhang Y."/>
        </authorList>
    </citation>
    <scope>NUCLEOTIDE SEQUENCE [LARGE SCALE GENOMIC DNA]</scope>
    <source>
        <strain evidence="5 7">BRCS1</strain>
    </source>
</reference>
<keyword evidence="3" id="KW-0812">Transmembrane</keyword>
<dbReference type="Pfam" id="PF09527">
    <property type="entry name" value="ATPase_gene1"/>
    <property type="match status" value="1"/>
</dbReference>
<dbReference type="Proteomes" id="UP000424673">
    <property type="component" value="Chromosome"/>
</dbReference>
<dbReference type="EMBL" id="CP034086">
    <property type="protein sequence ID" value="AZG75765.1"/>
    <property type="molecule type" value="Genomic_DNA"/>
</dbReference>
<accession>A0A3G8M382</accession>
<comment type="function">
    <text evidence="1">A possible function for this protein is to guide the assembly of the membrane sector of the ATPase enzyme complex.</text>
</comment>
<dbReference type="GO" id="GO:0045259">
    <property type="term" value="C:proton-transporting ATP synthase complex"/>
    <property type="evidence" value="ECO:0007669"/>
    <property type="project" value="UniProtKB-UniRule"/>
</dbReference>
<dbReference type="InterPro" id="IPR016989">
    <property type="entry name" value="Atp1_alphaprobac"/>
</dbReference>
<feature type="coiled-coil region" evidence="2">
    <location>
        <begin position="14"/>
        <end position="41"/>
    </location>
</feature>
<dbReference type="GO" id="GO:1902600">
    <property type="term" value="P:proton transmembrane transport"/>
    <property type="evidence" value="ECO:0007669"/>
    <property type="project" value="UniProtKB-KW"/>
</dbReference>
<organism evidence="4 6">
    <name type="scientific">Methylocystis rosea</name>
    <dbReference type="NCBI Taxonomy" id="173366"/>
    <lineage>
        <taxon>Bacteria</taxon>
        <taxon>Pseudomonadati</taxon>
        <taxon>Pseudomonadota</taxon>
        <taxon>Alphaproteobacteria</taxon>
        <taxon>Hyphomicrobiales</taxon>
        <taxon>Methylocystaceae</taxon>
        <taxon>Methylocystis</taxon>
    </lineage>
</organism>
<keyword evidence="1 3" id="KW-0472">Membrane</keyword>
<dbReference type="InterPro" id="IPR032820">
    <property type="entry name" value="ATPase_put"/>
</dbReference>
<evidence type="ECO:0000256" key="1">
    <source>
        <dbReference type="PIRNR" id="PIRNR032126"/>
    </source>
</evidence>
<keyword evidence="2" id="KW-0175">Coiled coil</keyword>
<evidence type="ECO:0000256" key="2">
    <source>
        <dbReference type="SAM" id="Coils"/>
    </source>
</evidence>
<evidence type="ECO:0000313" key="4">
    <source>
        <dbReference type="EMBL" id="AZG75765.1"/>
    </source>
</evidence>
<dbReference type="Proteomes" id="UP000273982">
    <property type="component" value="Chromosome"/>
</dbReference>
<keyword evidence="1" id="KW-0813">Transport</keyword>
<keyword evidence="3" id="KW-1133">Transmembrane helix</keyword>
<dbReference type="KEGG" id="mros:EHO51_02880"/>